<gene>
    <name evidence="9" type="primary">tsaC</name>
    <name evidence="11" type="ORF">E2F49_08190</name>
</gene>
<dbReference type="GO" id="GO:0006450">
    <property type="term" value="P:regulation of translational fidelity"/>
    <property type="evidence" value="ECO:0007669"/>
    <property type="project" value="TreeGrafter"/>
</dbReference>
<dbReference type="EMBL" id="SMTG01000002">
    <property type="protein sequence ID" value="TDK33949.1"/>
    <property type="molecule type" value="Genomic_DNA"/>
</dbReference>
<dbReference type="GO" id="GO:0003725">
    <property type="term" value="F:double-stranded RNA binding"/>
    <property type="evidence" value="ECO:0007669"/>
    <property type="project" value="InterPro"/>
</dbReference>
<dbReference type="HAMAP" id="MF_01852">
    <property type="entry name" value="TsaC"/>
    <property type="match status" value="1"/>
</dbReference>
<evidence type="ECO:0000256" key="7">
    <source>
        <dbReference type="ARBA" id="ARBA00022840"/>
    </source>
</evidence>
<accession>A0A4R5UF42</accession>
<comment type="subcellular location">
    <subcellularLocation>
        <location evidence="1 9">Cytoplasm</location>
    </subcellularLocation>
</comment>
<dbReference type="Gene3D" id="3.90.870.10">
    <property type="entry name" value="DHBP synthase"/>
    <property type="match status" value="1"/>
</dbReference>
<dbReference type="Proteomes" id="UP000295543">
    <property type="component" value="Unassembled WGS sequence"/>
</dbReference>
<dbReference type="GO" id="GO:0061710">
    <property type="term" value="F:L-threonylcarbamoyladenylate synthase"/>
    <property type="evidence" value="ECO:0007669"/>
    <property type="project" value="UniProtKB-EC"/>
</dbReference>
<dbReference type="PANTHER" id="PTHR17490">
    <property type="entry name" value="SUA5"/>
    <property type="match status" value="1"/>
</dbReference>
<keyword evidence="3 9" id="KW-0808">Transferase</keyword>
<evidence type="ECO:0000256" key="2">
    <source>
        <dbReference type="ARBA" id="ARBA00022490"/>
    </source>
</evidence>
<evidence type="ECO:0000256" key="8">
    <source>
        <dbReference type="ARBA" id="ARBA00048366"/>
    </source>
</evidence>
<dbReference type="AlphaFoldDB" id="A0A4R5UF42"/>
<evidence type="ECO:0000256" key="5">
    <source>
        <dbReference type="ARBA" id="ARBA00022695"/>
    </source>
</evidence>
<evidence type="ECO:0000256" key="3">
    <source>
        <dbReference type="ARBA" id="ARBA00022679"/>
    </source>
</evidence>
<evidence type="ECO:0000256" key="1">
    <source>
        <dbReference type="ARBA" id="ARBA00004496"/>
    </source>
</evidence>
<dbReference type="OrthoDB" id="9814580at2"/>
<dbReference type="PANTHER" id="PTHR17490:SF18">
    <property type="entry name" value="THREONYLCARBAMOYL-AMP SYNTHASE"/>
    <property type="match status" value="1"/>
</dbReference>
<keyword evidence="12" id="KW-1185">Reference proteome</keyword>
<dbReference type="GO" id="GO:0005524">
    <property type="term" value="F:ATP binding"/>
    <property type="evidence" value="ECO:0007669"/>
    <property type="project" value="UniProtKB-UniRule"/>
</dbReference>
<dbReference type="GO" id="GO:0000049">
    <property type="term" value="F:tRNA binding"/>
    <property type="evidence" value="ECO:0007669"/>
    <property type="project" value="TreeGrafter"/>
</dbReference>
<proteinExistence type="inferred from homology"/>
<dbReference type="GO" id="GO:0002949">
    <property type="term" value="P:tRNA threonylcarbamoyladenosine modification"/>
    <property type="evidence" value="ECO:0007669"/>
    <property type="project" value="UniProtKB-UniRule"/>
</dbReference>
<comment type="similarity">
    <text evidence="9">Belongs to the SUA5 family. TsaC subfamily.</text>
</comment>
<keyword evidence="5 9" id="KW-0548">Nucleotidyltransferase</keyword>
<keyword evidence="4 9" id="KW-0819">tRNA processing</keyword>
<keyword evidence="2 9" id="KW-0963">Cytoplasm</keyword>
<comment type="function">
    <text evidence="9">Required for the formation of a threonylcarbamoyl group on adenosine at position 37 (t(6)A37) in tRNAs that read codons beginning with adenine. Catalyzes the conversion of L-threonine, HCO(3)(-)/CO(2) and ATP to give threonylcarbamoyl-AMP (TC-AMP) as the acyladenylate intermediate, with the release of diphosphate.</text>
</comment>
<reference evidence="11 12" key="1">
    <citation type="submission" date="2019-03" db="EMBL/GenBank/DDBJ databases">
        <title>Luteimonas zhaokaii sp.nov., isolated from the rectal contents of Plateau pika in Yushu, Qinghai Province, China.</title>
        <authorList>
            <person name="Zhang G."/>
        </authorList>
    </citation>
    <scope>NUCLEOTIDE SEQUENCE [LARGE SCALE GENOMIC DNA]</scope>
    <source>
        <strain evidence="11 12">THG-MD21</strain>
    </source>
</reference>
<dbReference type="Pfam" id="PF01300">
    <property type="entry name" value="Sua5_yciO_yrdC"/>
    <property type="match status" value="1"/>
</dbReference>
<sequence>MTAGLLDAPAAATLLARGGVLAYPTEGVWGLGCDPFDEAAVLRLLDIKQRSVDKGVILIAGDASQLDAIVDWARLPDAARARMHDSWPGPNTWVVPARADVPAWITGAHDSVAVRVSAQAEVVALCAAFGGALVSTSANLSGEPAVASRDALDPRLLARVDGVLAGETGGRTSPSTIRDAMTGDVLRA</sequence>
<dbReference type="PROSITE" id="PS51163">
    <property type="entry name" value="YRDC"/>
    <property type="match status" value="1"/>
</dbReference>
<evidence type="ECO:0000256" key="6">
    <source>
        <dbReference type="ARBA" id="ARBA00022741"/>
    </source>
</evidence>
<comment type="catalytic activity">
    <reaction evidence="8 9">
        <text>L-threonine + hydrogencarbonate + ATP = L-threonylcarbamoyladenylate + diphosphate + H2O</text>
        <dbReference type="Rhea" id="RHEA:36407"/>
        <dbReference type="ChEBI" id="CHEBI:15377"/>
        <dbReference type="ChEBI" id="CHEBI:17544"/>
        <dbReference type="ChEBI" id="CHEBI:30616"/>
        <dbReference type="ChEBI" id="CHEBI:33019"/>
        <dbReference type="ChEBI" id="CHEBI:57926"/>
        <dbReference type="ChEBI" id="CHEBI:73682"/>
        <dbReference type="EC" id="2.7.7.87"/>
    </reaction>
</comment>
<evidence type="ECO:0000256" key="9">
    <source>
        <dbReference type="HAMAP-Rule" id="MF_01852"/>
    </source>
</evidence>
<evidence type="ECO:0000259" key="10">
    <source>
        <dbReference type="PROSITE" id="PS51163"/>
    </source>
</evidence>
<evidence type="ECO:0000313" key="11">
    <source>
        <dbReference type="EMBL" id="TDK33949.1"/>
    </source>
</evidence>
<organism evidence="11 12">
    <name type="scientific">Luteimonas terrae</name>
    <dbReference type="NCBI Taxonomy" id="1530191"/>
    <lineage>
        <taxon>Bacteria</taxon>
        <taxon>Pseudomonadati</taxon>
        <taxon>Pseudomonadota</taxon>
        <taxon>Gammaproteobacteria</taxon>
        <taxon>Lysobacterales</taxon>
        <taxon>Lysobacteraceae</taxon>
        <taxon>Luteimonas</taxon>
    </lineage>
</organism>
<feature type="domain" description="YrdC-like" evidence="10">
    <location>
        <begin position="5"/>
        <end position="188"/>
    </location>
</feature>
<evidence type="ECO:0000256" key="4">
    <source>
        <dbReference type="ARBA" id="ARBA00022694"/>
    </source>
</evidence>
<dbReference type="EC" id="2.7.7.87" evidence="9"/>
<protein>
    <recommendedName>
        <fullName evidence="9">Threonylcarbamoyl-AMP synthase</fullName>
        <shortName evidence="9">TC-AMP synthase</shortName>
        <ecNumber evidence="9">2.7.7.87</ecNumber>
    </recommendedName>
    <alternativeName>
        <fullName evidence="9">L-threonylcarbamoyladenylate synthase</fullName>
    </alternativeName>
    <alternativeName>
        <fullName evidence="9">t(6)A37 threonylcarbamoyladenosine biosynthesis protein TsaC</fullName>
    </alternativeName>
    <alternativeName>
        <fullName evidence="9">tRNA threonylcarbamoyladenosine biosynthesis protein TsaC</fullName>
    </alternativeName>
</protein>
<keyword evidence="7 9" id="KW-0067">ATP-binding</keyword>
<keyword evidence="6 9" id="KW-0547">Nucleotide-binding</keyword>
<comment type="caution">
    <text evidence="11">The sequence shown here is derived from an EMBL/GenBank/DDBJ whole genome shotgun (WGS) entry which is preliminary data.</text>
</comment>
<dbReference type="GO" id="GO:0005737">
    <property type="term" value="C:cytoplasm"/>
    <property type="evidence" value="ECO:0007669"/>
    <property type="project" value="UniProtKB-SubCell"/>
</dbReference>
<evidence type="ECO:0000313" key="12">
    <source>
        <dbReference type="Proteomes" id="UP000295543"/>
    </source>
</evidence>
<dbReference type="InterPro" id="IPR006070">
    <property type="entry name" value="Sua5-like_dom"/>
</dbReference>
<name>A0A4R5UF42_9GAMM</name>
<dbReference type="InterPro" id="IPR023535">
    <property type="entry name" value="TC-AMP_synthase"/>
</dbReference>
<dbReference type="InterPro" id="IPR050156">
    <property type="entry name" value="TC-AMP_synthase_SUA5"/>
</dbReference>
<dbReference type="InterPro" id="IPR017945">
    <property type="entry name" value="DHBP_synth_RibB-like_a/b_dom"/>
</dbReference>
<dbReference type="SUPFAM" id="SSF55821">
    <property type="entry name" value="YrdC/RibB"/>
    <property type="match status" value="1"/>
</dbReference>
<dbReference type="FunFam" id="3.90.870.10:FF:000004">
    <property type="entry name" value="Threonylcarbamoyl-AMP synthase"/>
    <property type="match status" value="1"/>
</dbReference>